<dbReference type="AlphaFoldDB" id="A0A485MTD5"/>
<proteinExistence type="predicted"/>
<keyword evidence="2" id="KW-1185">Reference proteome</keyword>
<evidence type="ECO:0000313" key="1">
    <source>
        <dbReference type="EMBL" id="VFV23517.1"/>
    </source>
</evidence>
<reference evidence="1 2" key="1">
    <citation type="submission" date="2019-01" db="EMBL/GenBank/DDBJ databases">
        <authorList>
            <person name="Alioto T."/>
            <person name="Alioto T."/>
        </authorList>
    </citation>
    <scope>NUCLEOTIDE SEQUENCE [LARGE SCALE GENOMIC DNA]</scope>
</reference>
<protein>
    <submittedName>
        <fullName evidence="1">Uncharacterized protein</fullName>
    </submittedName>
</protein>
<dbReference type="Proteomes" id="UP000386466">
    <property type="component" value="Unassembled WGS sequence"/>
</dbReference>
<sequence>MAKSVKKLQFSTSNPSVPANLVLNRISFNVDGSIQYKEKPYFSASKALDAYIDDFYLSCKLPDINDTKVNLHQSPLEFLAKLNS</sequence>
<dbReference type="EMBL" id="CAAGRJ010005679">
    <property type="protein sequence ID" value="VFV23517.1"/>
    <property type="molecule type" value="Genomic_DNA"/>
</dbReference>
<organism evidence="1 2">
    <name type="scientific">Lynx pardinus</name>
    <name type="common">Iberian lynx</name>
    <name type="synonym">Felis pardina</name>
    <dbReference type="NCBI Taxonomy" id="191816"/>
    <lineage>
        <taxon>Eukaryota</taxon>
        <taxon>Metazoa</taxon>
        <taxon>Chordata</taxon>
        <taxon>Craniata</taxon>
        <taxon>Vertebrata</taxon>
        <taxon>Euteleostomi</taxon>
        <taxon>Mammalia</taxon>
        <taxon>Eutheria</taxon>
        <taxon>Laurasiatheria</taxon>
        <taxon>Carnivora</taxon>
        <taxon>Feliformia</taxon>
        <taxon>Felidae</taxon>
        <taxon>Felinae</taxon>
        <taxon>Lynx</taxon>
    </lineage>
</organism>
<gene>
    <name evidence="1" type="ORF">LYPA_23C022052</name>
</gene>
<name>A0A485MTD5_LYNPA</name>
<evidence type="ECO:0000313" key="2">
    <source>
        <dbReference type="Proteomes" id="UP000386466"/>
    </source>
</evidence>
<accession>A0A485MTD5</accession>
<feature type="non-terminal residue" evidence="1">
    <location>
        <position position="84"/>
    </location>
</feature>